<keyword evidence="2" id="KW-1185">Reference proteome</keyword>
<gene>
    <name evidence="1" type="ORF">TKK_005936</name>
</gene>
<evidence type="ECO:0008006" key="3">
    <source>
        <dbReference type="Google" id="ProtNLM"/>
    </source>
</evidence>
<dbReference type="EMBL" id="JBJJXI010000050">
    <property type="protein sequence ID" value="KAL3400791.1"/>
    <property type="molecule type" value="Genomic_DNA"/>
</dbReference>
<reference evidence="1 2" key="1">
    <citation type="journal article" date="2024" name="bioRxiv">
        <title>A reference genome for Trichogramma kaykai: A tiny desert-dwelling parasitoid wasp with competing sex-ratio distorters.</title>
        <authorList>
            <person name="Culotta J."/>
            <person name="Lindsey A.R."/>
        </authorList>
    </citation>
    <scope>NUCLEOTIDE SEQUENCE [LARGE SCALE GENOMIC DNA]</scope>
    <source>
        <strain evidence="1 2">KSX58</strain>
    </source>
</reference>
<accession>A0ABD2X5Y4</accession>
<name>A0ABD2X5Y4_9HYME</name>
<evidence type="ECO:0000313" key="2">
    <source>
        <dbReference type="Proteomes" id="UP001627154"/>
    </source>
</evidence>
<protein>
    <recommendedName>
        <fullName evidence="3">HSF-type DNA-binding domain-containing protein</fullName>
    </recommendedName>
</protein>
<sequence length="526" mass="59780">MKKCVLNCSCKAICVFNNFQSADGLLAHQAAPSTEFLIDKLAELNNFDAYRENLKAEDRKDFVYLFFRKPLHLIQAKHSKFGIHKYRNQFQNKLRNHIRRPFSQYGPPNPMSSMKEYFNLMKPILNNQYTKDSIIAQGIPSPIKFTDFIEVSPISSQNDQPFGQNTANYLPPRNQKLPIYSPEHFYKNHIAHNVNQLSTQLQQQQKQQIIQNENLNHHISDAAHFLTQNAQAISNLYGAPALNQNYAPNVEQLKLLNQNPRQIEHLQINHVNGQPENFENNYPVYLQEHQTLPNLYNEQQFLTHAEMVAQLQTLINQDNSYQYSENNNQNQKSNPHISFHQISPEQNPIMVTTSNHEIGKSEGVASEVSSSSQEGLNPSIVNPSLSPSSGFIPTPGSAFQEITSVDDSKNSPSYISLPFPFAQEQQLTHVSTSPIHHPEEITHPHHFSLPLGIVPLTTNSNSANAYLVNQAHHPGAFNAALNSNTNNLFFAYYEPNEVRPVGQTAQTLTWNYKSPLAQKRSSRPKR</sequence>
<organism evidence="1 2">
    <name type="scientific">Trichogramma kaykai</name>
    <dbReference type="NCBI Taxonomy" id="54128"/>
    <lineage>
        <taxon>Eukaryota</taxon>
        <taxon>Metazoa</taxon>
        <taxon>Ecdysozoa</taxon>
        <taxon>Arthropoda</taxon>
        <taxon>Hexapoda</taxon>
        <taxon>Insecta</taxon>
        <taxon>Pterygota</taxon>
        <taxon>Neoptera</taxon>
        <taxon>Endopterygota</taxon>
        <taxon>Hymenoptera</taxon>
        <taxon>Apocrita</taxon>
        <taxon>Proctotrupomorpha</taxon>
        <taxon>Chalcidoidea</taxon>
        <taxon>Trichogrammatidae</taxon>
        <taxon>Trichogramma</taxon>
    </lineage>
</organism>
<proteinExistence type="predicted"/>
<comment type="caution">
    <text evidence="1">The sequence shown here is derived from an EMBL/GenBank/DDBJ whole genome shotgun (WGS) entry which is preliminary data.</text>
</comment>
<dbReference type="AlphaFoldDB" id="A0ABD2X5Y4"/>
<dbReference type="Proteomes" id="UP001627154">
    <property type="component" value="Unassembled WGS sequence"/>
</dbReference>
<evidence type="ECO:0000313" key="1">
    <source>
        <dbReference type="EMBL" id="KAL3400791.1"/>
    </source>
</evidence>